<dbReference type="Proteomes" id="UP000006174">
    <property type="component" value="Unassembled WGS sequence"/>
</dbReference>
<dbReference type="OMA" id="WVFEHED"/>
<feature type="region of interest" description="Disordered" evidence="1">
    <location>
        <begin position="1"/>
        <end position="31"/>
    </location>
</feature>
<keyword evidence="3" id="KW-1185">Reference proteome</keyword>
<dbReference type="Pfam" id="PF00106">
    <property type="entry name" value="adh_short"/>
    <property type="match status" value="1"/>
</dbReference>
<dbReference type="HOGENOM" id="CLU_010194_17_0_1"/>
<dbReference type="STRING" id="1128400.I2FV99"/>
<dbReference type="PANTHER" id="PTHR43431">
    <property type="entry name" value="OXIDOREDUCTASE, SHORT CHAIN DEHYDROGENASE/REDUCTASE FAMILY (AFU_ORTHOLOGUE AFUA_5G14000)"/>
    <property type="match status" value="1"/>
</dbReference>
<dbReference type="EMBL" id="CAGI01000158">
    <property type="protein sequence ID" value="CCF50842.1"/>
    <property type="molecule type" value="Genomic_DNA"/>
</dbReference>
<name>I2FV99_USTHO</name>
<dbReference type="PRINTS" id="PR00081">
    <property type="entry name" value="GDHRDH"/>
</dbReference>
<proteinExistence type="predicted"/>
<evidence type="ECO:0000313" key="3">
    <source>
        <dbReference type="Proteomes" id="UP000006174"/>
    </source>
</evidence>
<organism evidence="2 3">
    <name type="scientific">Ustilago hordei</name>
    <name type="common">Barley covered smut fungus</name>
    <dbReference type="NCBI Taxonomy" id="120017"/>
    <lineage>
        <taxon>Eukaryota</taxon>
        <taxon>Fungi</taxon>
        <taxon>Dikarya</taxon>
        <taxon>Basidiomycota</taxon>
        <taxon>Ustilaginomycotina</taxon>
        <taxon>Ustilaginomycetes</taxon>
        <taxon>Ustilaginales</taxon>
        <taxon>Ustilaginaceae</taxon>
        <taxon>Ustilago</taxon>
    </lineage>
</organism>
<dbReference type="SUPFAM" id="SSF51735">
    <property type="entry name" value="NAD(P)-binding Rossmann-fold domains"/>
    <property type="match status" value="1"/>
</dbReference>
<feature type="compositionally biased region" description="Basic and acidic residues" evidence="1">
    <location>
        <begin position="1"/>
        <end position="27"/>
    </location>
</feature>
<dbReference type="OrthoDB" id="5399006at2759"/>
<gene>
    <name evidence="2" type="ORF">UHOR_06431</name>
</gene>
<dbReference type="InterPro" id="IPR036291">
    <property type="entry name" value="NAD(P)-bd_dom_sf"/>
</dbReference>
<comment type="caution">
    <text evidence="2">The sequence shown here is derived from an EMBL/GenBank/DDBJ whole genome shotgun (WGS) entry which is preliminary data.</text>
</comment>
<dbReference type="Gene3D" id="3.40.50.720">
    <property type="entry name" value="NAD(P)-binding Rossmann-like Domain"/>
    <property type="match status" value="1"/>
</dbReference>
<evidence type="ECO:0000313" key="2">
    <source>
        <dbReference type="EMBL" id="CCF50842.1"/>
    </source>
</evidence>
<dbReference type="InterPro" id="IPR002347">
    <property type="entry name" value="SDR_fam"/>
</dbReference>
<reference evidence="2 3" key="1">
    <citation type="journal article" date="2012" name="Plant Cell">
        <title>Genome comparison of barley and maize smut fungi reveals targeted loss of RNA silencing components and species-specific presence of transposable elements.</title>
        <authorList>
            <person name="Laurie J.D."/>
            <person name="Ali S."/>
            <person name="Linning R."/>
            <person name="Mannhaupt G."/>
            <person name="Wong P."/>
            <person name="Gueldener U."/>
            <person name="Muensterkoetter M."/>
            <person name="Moore R."/>
            <person name="Kahmann R."/>
            <person name="Bakkeren G."/>
            <person name="Schirawski J."/>
        </authorList>
    </citation>
    <scope>NUCLEOTIDE SEQUENCE [LARGE SCALE GENOMIC DNA]</scope>
    <source>
        <strain evidence="3">Uh4875-4</strain>
    </source>
</reference>
<evidence type="ECO:0008006" key="4">
    <source>
        <dbReference type="Google" id="ProtNLM"/>
    </source>
</evidence>
<sequence length="304" mass="33097">MLNKGDKKDKSSPRQNRTDLLKPDLSPHKPVHPLGCDPLHGPSLPKHIVIILGVGPGLGISIAQVFASRGYITAILSRSKDRLSAWAEELHTTALRFRKENDLPLPAEGEKLSAAFACDALNNESIASAVQEVAVHWKDKKIGTACYNASIRKRGPFLEQRLDQIKEAVQGSILGGFSFAQAVLRQMEKGGEGGSLLVTGATSSTRGREGFAGFAASKSGLRAMCQSIAREYGPKSIHVAHVIVDGLIESDTALEYLGMPKASRFPDGSALLPPQMAKTWLFLAQQHQSNWTFEMDLRPAREHW</sequence>
<protein>
    <recommendedName>
        <fullName evidence="4">Oxidoreductase, short chain dehydrogenase/reductase family</fullName>
    </recommendedName>
</protein>
<dbReference type="PANTHER" id="PTHR43431:SF7">
    <property type="entry name" value="OXIDOREDUCTASE, SHORT CHAIN DEHYDROGENASE_REDUCTASE FAMILY (AFU_ORTHOLOGUE AFUA_5G14000)"/>
    <property type="match status" value="1"/>
</dbReference>
<evidence type="ECO:0000256" key="1">
    <source>
        <dbReference type="SAM" id="MobiDB-lite"/>
    </source>
</evidence>
<dbReference type="AlphaFoldDB" id="I2FV99"/>
<dbReference type="eggNOG" id="KOG1014">
    <property type="taxonomic scope" value="Eukaryota"/>
</dbReference>
<accession>I2FV99</accession>